<reference evidence="1" key="1">
    <citation type="submission" date="2019-09" db="EMBL/GenBank/DDBJ databases">
        <authorList>
            <person name="Needham M D."/>
        </authorList>
    </citation>
    <scope>NUCLEOTIDE SEQUENCE</scope>
</reference>
<dbReference type="AlphaFoldDB" id="A0A5E8CJ00"/>
<protein>
    <submittedName>
        <fullName evidence="1">Uncharacterized protein</fullName>
    </submittedName>
</protein>
<proteinExistence type="predicted"/>
<dbReference type="EMBL" id="CABVLZ010000003">
    <property type="protein sequence ID" value="VVU95096.1"/>
    <property type="molecule type" value="Genomic_DNA"/>
</dbReference>
<organism evidence="1">
    <name type="scientific">seawater metagenome</name>
    <dbReference type="NCBI Taxonomy" id="1561972"/>
    <lineage>
        <taxon>unclassified sequences</taxon>
        <taxon>metagenomes</taxon>
        <taxon>ecological metagenomes</taxon>
    </lineage>
</organism>
<gene>
    <name evidence="1" type="ORF">CPAV1605_821</name>
</gene>
<name>A0A5E8CJ00_9ZZZZ</name>
<sequence length="384" mass="46274">MENILDLKKFSDDFENYHPKIFFSSCKIRKRHNKISVVDINNIKKELYNIFPNINKPLITNNFLDINQDFQLNSKFISPKIKRLIIKSTKINLRLAFQVDNVYLFMDLYFRDVDIKEFISQLPFLIKIYTFCCKFFSKVKDLKLIFYHMNIDKVIDFDKKKIINENNVNSGLSSFSNFEENDNFIMIWRIEEFLKVYIHEIVHYLGLDFKNRYNFKNLRKMFCLNSDINISPNEAYTDFLAIIYYMIILSKGDFKKYDMYLDEQKEFVLEQAAKILNYYEYNNWDEFMNMGSCKNYFSQKTSVFSYYILKASLFFNYEQAIQELNNIKNLKAFEEYCQKVLRDEKFKSKIDKLIKKHSNTKGMSTLRMTCLKDNLLSIELKNIL</sequence>
<accession>A0A5E8CJ00</accession>
<evidence type="ECO:0000313" key="1">
    <source>
        <dbReference type="EMBL" id="VVU95096.1"/>
    </source>
</evidence>